<keyword evidence="3" id="KW-1185">Reference proteome</keyword>
<proteinExistence type="predicted"/>
<dbReference type="EMBL" id="JAGTTL010000019">
    <property type="protein sequence ID" value="KAK6308275.1"/>
    <property type="molecule type" value="Genomic_DNA"/>
</dbReference>
<feature type="region of interest" description="Disordered" evidence="1">
    <location>
        <begin position="517"/>
        <end position="536"/>
    </location>
</feature>
<feature type="region of interest" description="Disordered" evidence="1">
    <location>
        <begin position="94"/>
        <end position="113"/>
    </location>
</feature>
<dbReference type="AlphaFoldDB" id="A0AAN8LKF9"/>
<feature type="compositionally biased region" description="Low complexity" evidence="1">
    <location>
        <begin position="521"/>
        <end position="535"/>
    </location>
</feature>
<feature type="compositionally biased region" description="Polar residues" evidence="1">
    <location>
        <begin position="95"/>
        <end position="113"/>
    </location>
</feature>
<name>A0AAN8LKF9_9TELE</name>
<evidence type="ECO:0000256" key="1">
    <source>
        <dbReference type="SAM" id="MobiDB-lite"/>
    </source>
</evidence>
<evidence type="ECO:0000313" key="2">
    <source>
        <dbReference type="EMBL" id="KAK6308275.1"/>
    </source>
</evidence>
<reference evidence="2 3" key="1">
    <citation type="submission" date="2021-04" db="EMBL/GenBank/DDBJ databases">
        <authorList>
            <person name="De Guttry C."/>
            <person name="Zahm M."/>
            <person name="Klopp C."/>
            <person name="Cabau C."/>
            <person name="Louis A."/>
            <person name="Berthelot C."/>
            <person name="Parey E."/>
            <person name="Roest Crollius H."/>
            <person name="Montfort J."/>
            <person name="Robinson-Rechavi M."/>
            <person name="Bucao C."/>
            <person name="Bouchez O."/>
            <person name="Gislard M."/>
            <person name="Lluch J."/>
            <person name="Milhes M."/>
            <person name="Lampietro C."/>
            <person name="Lopez Roques C."/>
            <person name="Donnadieu C."/>
            <person name="Braasch I."/>
            <person name="Desvignes T."/>
            <person name="Postlethwait J."/>
            <person name="Bobe J."/>
            <person name="Wedekind C."/>
            <person name="Guiguen Y."/>
        </authorList>
    </citation>
    <scope>NUCLEOTIDE SEQUENCE [LARGE SCALE GENOMIC DNA]</scope>
    <source>
        <strain evidence="2">Cs_M1</strain>
        <tissue evidence="2">Blood</tissue>
    </source>
</reference>
<evidence type="ECO:0000313" key="3">
    <source>
        <dbReference type="Proteomes" id="UP001356427"/>
    </source>
</evidence>
<accession>A0AAN8LKF9</accession>
<sequence length="1119" mass="122778">MLCIVSVKLLPLFPELTGKGFPSVPVELQRILESKLPSATAQVIVSVIDAMINLCGKECTRDTTEGQDSVNSQLCSFLHAVSDRIKDMTLKIKSFSPQPGEQPRTSKSMESLQDTMPCSKPKLLLSSTSSIDQSCSSLIKLCSYSYCTPDFNKEFSDLEQERQVVQSPQPSMSRKEVIDLGDIPTAIWDQSKNMEFHKKASMAVSQIMETTVKEITTLFDSKICTIYQGPLEKLDEQSMPLEPSIKLPHNTGEAASGVVDIILEGVQTVIDPNKDFFNTLTDPTLFREQVQLVSHIILQMVQAKLKEMFTVQLLLNTESDIGFSQHGVVTSAKEILSRILVNIKEGLPTCELKGSREALAKQFLDSLIHNLKLLITRDLDQQPEQGAPSCFVEQRVADISASIIPETRCSTSLELECMVADVRPITTNLYHAIVETANVLSKDSIHFLSKTVLIEKAQQVMLDSSSTNILRLAVSNSQMAVQKSCPGKEDLEKQLVLDFVKTSVGNLLQKCLGLNASQDESQPSQHPSSGSSQKSLRSIPGWVLSKLKGTKTSVETVSATALITTAMVQEVMGSVPLTRYPSVDTSVCLSKDPSNMYLPLEDIHCYEELVRECDIGEMAKKCLATEADRPETGLKTVNWCERVPHFMGLCQKKAQTMSRVSLSKSLASDNTNSQEDVQEFQATSSLCTVARTPSPVESMANGSMHSVMNALLLKVEENSVESVLELHQAVEVFSAEVPRAIALSVVPAISTDKMPEPSLTITKAQGKTTKNRRERFYFPSCCPQKEQKKAKVSSVSTLSDKAMFIDDVYQDLLQEKGSAIKLCQSVEQLHLAVEECSTEVPKAIASSVVSVISTEKMAESSLNTIAQGKQTNNRRERSYFPSFCLQKKKKKNKASSTPVVSFSGGSVHSLVCALLLKIRKNADGSPPQSEPELIEKALSVSGSVLTLLAEVKGMSVDEESSTPSRAPPDEVVEAVYKDMLQEKGSAIELHHAVEQCSAEVPRVIAWSLVKEISTAPPNEFLAAPAFLLSSVLLLSGHPSKVISLSGNAKSLVAAASDSLPKDESRKRFGLLPKLPKTHKMQKMPKLKMKMKNKVDPLAIYPSFDLLREDPLEDTFYDNS</sequence>
<organism evidence="2 3">
    <name type="scientific">Coregonus suidteri</name>
    <dbReference type="NCBI Taxonomy" id="861788"/>
    <lineage>
        <taxon>Eukaryota</taxon>
        <taxon>Metazoa</taxon>
        <taxon>Chordata</taxon>
        <taxon>Craniata</taxon>
        <taxon>Vertebrata</taxon>
        <taxon>Euteleostomi</taxon>
        <taxon>Actinopterygii</taxon>
        <taxon>Neopterygii</taxon>
        <taxon>Teleostei</taxon>
        <taxon>Protacanthopterygii</taxon>
        <taxon>Salmoniformes</taxon>
        <taxon>Salmonidae</taxon>
        <taxon>Coregoninae</taxon>
        <taxon>Coregonus</taxon>
    </lineage>
</organism>
<dbReference type="Proteomes" id="UP001356427">
    <property type="component" value="Unassembled WGS sequence"/>
</dbReference>
<gene>
    <name evidence="2" type="ORF">J4Q44_G00215460</name>
</gene>
<protein>
    <submittedName>
        <fullName evidence="2">Uncharacterized protein</fullName>
    </submittedName>
</protein>
<comment type="caution">
    <text evidence="2">The sequence shown here is derived from an EMBL/GenBank/DDBJ whole genome shotgun (WGS) entry which is preliminary data.</text>
</comment>